<dbReference type="InterPro" id="IPR008271">
    <property type="entry name" value="Ser/Thr_kinase_AS"/>
</dbReference>
<keyword evidence="9" id="KW-1133">Transmembrane helix</keyword>
<dbReference type="AlphaFoldDB" id="A0A517QMY7"/>
<evidence type="ECO:0000313" key="12">
    <source>
        <dbReference type="Proteomes" id="UP000315724"/>
    </source>
</evidence>
<keyword evidence="4 11" id="KW-0808">Transferase</keyword>
<feature type="domain" description="Protein kinase" evidence="10">
    <location>
        <begin position="103"/>
        <end position="364"/>
    </location>
</feature>
<dbReference type="EMBL" id="CP036267">
    <property type="protein sequence ID" value="QDT33009.1"/>
    <property type="molecule type" value="Genomic_DNA"/>
</dbReference>
<evidence type="ECO:0000256" key="2">
    <source>
        <dbReference type="ARBA" id="ARBA00012513"/>
    </source>
</evidence>
<feature type="binding site" evidence="8">
    <location>
        <position position="132"/>
    </location>
    <ligand>
        <name>ATP</name>
        <dbReference type="ChEBI" id="CHEBI:30616"/>
    </ligand>
</feature>
<evidence type="ECO:0000259" key="10">
    <source>
        <dbReference type="PROSITE" id="PS50011"/>
    </source>
</evidence>
<protein>
    <recommendedName>
        <fullName evidence="2">non-specific serine/threonine protein kinase</fullName>
        <ecNumber evidence="2">2.7.11.1</ecNumber>
    </recommendedName>
</protein>
<evidence type="ECO:0000256" key="8">
    <source>
        <dbReference type="PROSITE-ProRule" id="PRU10141"/>
    </source>
</evidence>
<keyword evidence="9" id="KW-0472">Membrane</keyword>
<dbReference type="Gene3D" id="1.10.510.10">
    <property type="entry name" value="Transferase(Phosphotransferase) domain 1"/>
    <property type="match status" value="1"/>
</dbReference>
<keyword evidence="6 11" id="KW-0418">Kinase</keyword>
<organism evidence="11 12">
    <name type="scientific">Thalassoglobus polymorphus</name>
    <dbReference type="NCBI Taxonomy" id="2527994"/>
    <lineage>
        <taxon>Bacteria</taxon>
        <taxon>Pseudomonadati</taxon>
        <taxon>Planctomycetota</taxon>
        <taxon>Planctomycetia</taxon>
        <taxon>Planctomycetales</taxon>
        <taxon>Planctomycetaceae</taxon>
        <taxon>Thalassoglobus</taxon>
    </lineage>
</organism>
<feature type="transmembrane region" description="Helical" evidence="9">
    <location>
        <begin position="492"/>
        <end position="510"/>
    </location>
</feature>
<keyword evidence="12" id="KW-1185">Reference proteome</keyword>
<dbReference type="Proteomes" id="UP000315724">
    <property type="component" value="Chromosome"/>
</dbReference>
<evidence type="ECO:0000313" key="11">
    <source>
        <dbReference type="EMBL" id="QDT33009.1"/>
    </source>
</evidence>
<accession>A0A517QMY7</accession>
<evidence type="ECO:0000256" key="4">
    <source>
        <dbReference type="ARBA" id="ARBA00022679"/>
    </source>
</evidence>
<feature type="transmembrane region" description="Helical" evidence="9">
    <location>
        <begin position="522"/>
        <end position="543"/>
    </location>
</feature>
<keyword evidence="7 8" id="KW-0067">ATP-binding</keyword>
<dbReference type="OrthoDB" id="6111975at2"/>
<dbReference type="PROSITE" id="PS50011">
    <property type="entry name" value="PROTEIN_KINASE_DOM"/>
    <property type="match status" value="1"/>
</dbReference>
<keyword evidence="9" id="KW-0812">Transmembrane</keyword>
<dbReference type="InterPro" id="IPR050660">
    <property type="entry name" value="NEK_Ser/Thr_kinase"/>
</dbReference>
<evidence type="ECO:0000256" key="7">
    <source>
        <dbReference type="ARBA" id="ARBA00022840"/>
    </source>
</evidence>
<dbReference type="PROSITE" id="PS00108">
    <property type="entry name" value="PROTEIN_KINASE_ST"/>
    <property type="match status" value="1"/>
</dbReference>
<dbReference type="GO" id="GO:0005524">
    <property type="term" value="F:ATP binding"/>
    <property type="evidence" value="ECO:0007669"/>
    <property type="project" value="UniProtKB-UniRule"/>
</dbReference>
<evidence type="ECO:0000256" key="6">
    <source>
        <dbReference type="ARBA" id="ARBA00022777"/>
    </source>
</evidence>
<dbReference type="PANTHER" id="PTHR43671:SF13">
    <property type="entry name" value="SERINE_THREONINE-PROTEIN KINASE NEK2"/>
    <property type="match status" value="1"/>
</dbReference>
<dbReference type="PANTHER" id="PTHR43671">
    <property type="entry name" value="SERINE/THREONINE-PROTEIN KINASE NEK"/>
    <property type="match status" value="1"/>
</dbReference>
<dbReference type="EC" id="2.7.11.1" evidence="2"/>
<dbReference type="InterPro" id="IPR011009">
    <property type="entry name" value="Kinase-like_dom_sf"/>
</dbReference>
<proteinExistence type="inferred from homology"/>
<keyword evidence="5 8" id="KW-0547">Nucleotide-binding</keyword>
<dbReference type="Pfam" id="PF00069">
    <property type="entry name" value="Pkinase"/>
    <property type="match status" value="1"/>
</dbReference>
<evidence type="ECO:0000256" key="3">
    <source>
        <dbReference type="ARBA" id="ARBA00022527"/>
    </source>
</evidence>
<dbReference type="SUPFAM" id="SSF56112">
    <property type="entry name" value="Protein kinase-like (PK-like)"/>
    <property type="match status" value="1"/>
</dbReference>
<sequence>MKHRMSASQEEKNGSGDELIDYDNEVLEFLDQHCFAMQAGKSLEIPEHLLARHPELSEMLDCMNRLDSFAVAPVTDQKETLLGDSPAFSSSMMQQLPRNFGSFCLEEEIGRGGMGIIYKARHITLQSHFALKMIRTCEFATDEEVRRFYQEARAASRLRHPNIVSVHDAGEQDGYPFLVMTYIEGQTLAEHLKDQKLEISQAIDYVIQVANAVDYLHRQDIIHRDLKPSNILLDQQHNAFVTDFGLAKVFEADSERTISGTILGTPAYMAPEQAWGKINKITTQCDIYSLGAILYELLTSRPPFVEESPLDQILRLRDSEPPAPGKINPSVPKPLEQICLRCLEKKPEHRYKSAGELANDLQHFQEGEPIALNSVGWWTKLRRWARREPALVVHLAAFLIVALILQIVDWRTPGHRQSYLPVISILVAWTVISVVFQKLMTRGVPFIRRTWIAADAALFTAAVANAEGPVESLVTGYALLIVTSSMWYKPRLVAVTTIASVISYLFLVAYRGDPETPGHFPYLVIGILLVIGGIVISLVRRILKLVTIRSRL</sequence>
<dbReference type="InterPro" id="IPR017441">
    <property type="entry name" value="Protein_kinase_ATP_BS"/>
</dbReference>
<keyword evidence="3" id="KW-0723">Serine/threonine-protein kinase</keyword>
<comment type="similarity">
    <text evidence="1">Belongs to the protein kinase superfamily. NEK Ser/Thr protein kinase family. NIMA subfamily.</text>
</comment>
<dbReference type="Gene3D" id="3.30.200.20">
    <property type="entry name" value="Phosphorylase Kinase, domain 1"/>
    <property type="match status" value="1"/>
</dbReference>
<feature type="transmembrane region" description="Helical" evidence="9">
    <location>
        <begin position="420"/>
        <end position="439"/>
    </location>
</feature>
<feature type="transmembrane region" description="Helical" evidence="9">
    <location>
        <begin position="390"/>
        <end position="408"/>
    </location>
</feature>
<dbReference type="SMART" id="SM00220">
    <property type="entry name" value="S_TKc"/>
    <property type="match status" value="1"/>
</dbReference>
<dbReference type="CDD" id="cd14014">
    <property type="entry name" value="STKc_PknB_like"/>
    <property type="match status" value="1"/>
</dbReference>
<reference evidence="11 12" key="1">
    <citation type="submission" date="2019-02" db="EMBL/GenBank/DDBJ databases">
        <title>Deep-cultivation of Planctomycetes and their phenomic and genomic characterization uncovers novel biology.</title>
        <authorList>
            <person name="Wiegand S."/>
            <person name="Jogler M."/>
            <person name="Boedeker C."/>
            <person name="Pinto D."/>
            <person name="Vollmers J."/>
            <person name="Rivas-Marin E."/>
            <person name="Kohn T."/>
            <person name="Peeters S.H."/>
            <person name="Heuer A."/>
            <person name="Rast P."/>
            <person name="Oberbeckmann S."/>
            <person name="Bunk B."/>
            <person name="Jeske O."/>
            <person name="Meyerdierks A."/>
            <person name="Storesund J.E."/>
            <person name="Kallscheuer N."/>
            <person name="Luecker S."/>
            <person name="Lage O.M."/>
            <person name="Pohl T."/>
            <person name="Merkel B.J."/>
            <person name="Hornburger P."/>
            <person name="Mueller R.-W."/>
            <person name="Bruemmer F."/>
            <person name="Labrenz M."/>
            <person name="Spormann A.M."/>
            <person name="Op den Camp H."/>
            <person name="Overmann J."/>
            <person name="Amann R."/>
            <person name="Jetten M.S.M."/>
            <person name="Mascher T."/>
            <person name="Medema M.H."/>
            <person name="Devos D.P."/>
            <person name="Kaster A.-K."/>
            <person name="Ovreas L."/>
            <person name="Rohde M."/>
            <person name="Galperin M.Y."/>
            <person name="Jogler C."/>
        </authorList>
    </citation>
    <scope>NUCLEOTIDE SEQUENCE [LARGE SCALE GENOMIC DNA]</scope>
    <source>
        <strain evidence="11 12">Mal48</strain>
    </source>
</reference>
<dbReference type="KEGG" id="tpol:Mal48_22610"/>
<dbReference type="PROSITE" id="PS00107">
    <property type="entry name" value="PROTEIN_KINASE_ATP"/>
    <property type="match status" value="1"/>
</dbReference>
<dbReference type="GO" id="GO:0004674">
    <property type="term" value="F:protein serine/threonine kinase activity"/>
    <property type="evidence" value="ECO:0007669"/>
    <property type="project" value="UniProtKB-KW"/>
</dbReference>
<dbReference type="FunFam" id="1.10.510.10:FF:000021">
    <property type="entry name" value="Serine/threonine protein kinase"/>
    <property type="match status" value="1"/>
</dbReference>
<evidence type="ECO:0000256" key="9">
    <source>
        <dbReference type="SAM" id="Phobius"/>
    </source>
</evidence>
<evidence type="ECO:0000256" key="5">
    <source>
        <dbReference type="ARBA" id="ARBA00022741"/>
    </source>
</evidence>
<name>A0A517QMY7_9PLAN</name>
<gene>
    <name evidence="11" type="primary">prkC_8</name>
    <name evidence="11" type="ORF">Mal48_22610</name>
</gene>
<dbReference type="InterPro" id="IPR000719">
    <property type="entry name" value="Prot_kinase_dom"/>
</dbReference>
<evidence type="ECO:0000256" key="1">
    <source>
        <dbReference type="ARBA" id="ARBA00010886"/>
    </source>
</evidence>